<organism evidence="1 2">
    <name type="scientific">Daphnia magna</name>
    <dbReference type="NCBI Taxonomy" id="35525"/>
    <lineage>
        <taxon>Eukaryota</taxon>
        <taxon>Metazoa</taxon>
        <taxon>Ecdysozoa</taxon>
        <taxon>Arthropoda</taxon>
        <taxon>Crustacea</taxon>
        <taxon>Branchiopoda</taxon>
        <taxon>Diplostraca</taxon>
        <taxon>Cladocera</taxon>
        <taxon>Anomopoda</taxon>
        <taxon>Daphniidae</taxon>
        <taxon>Daphnia</taxon>
    </lineage>
</organism>
<evidence type="ECO:0000313" key="2">
    <source>
        <dbReference type="Proteomes" id="UP000076858"/>
    </source>
</evidence>
<gene>
    <name evidence="1" type="ORF">APZ42_011787</name>
</gene>
<reference evidence="1 2" key="1">
    <citation type="submission" date="2016-03" db="EMBL/GenBank/DDBJ databases">
        <title>EvidentialGene: Evidence-directed Construction of Genes on Genomes.</title>
        <authorList>
            <person name="Gilbert D.G."/>
            <person name="Choi J.-H."/>
            <person name="Mockaitis K."/>
            <person name="Colbourne J."/>
            <person name="Pfrender M."/>
        </authorList>
    </citation>
    <scope>NUCLEOTIDE SEQUENCE [LARGE SCALE GENOMIC DNA]</scope>
    <source>
        <strain evidence="1 2">Xinb3</strain>
        <tissue evidence="1">Complete organism</tissue>
    </source>
</reference>
<name>A0A162SZF6_9CRUS</name>
<protein>
    <submittedName>
        <fullName evidence="1">Uncharacterized protein</fullName>
    </submittedName>
</protein>
<dbReference type="EMBL" id="LRGB01000024">
    <property type="protein sequence ID" value="KZS21764.1"/>
    <property type="molecule type" value="Genomic_DNA"/>
</dbReference>
<proteinExistence type="predicted"/>
<dbReference type="Proteomes" id="UP000076858">
    <property type="component" value="Unassembled WGS sequence"/>
</dbReference>
<accession>A0A162SZF6</accession>
<dbReference type="AlphaFoldDB" id="A0A162SZF6"/>
<evidence type="ECO:0000313" key="1">
    <source>
        <dbReference type="EMBL" id="KZS21764.1"/>
    </source>
</evidence>
<sequence length="136" mass="16021">MTTERMLQWSRFFVDFLLLRQTNQFSKCGSCFYVPPFQSDTNKFLAVFTHSYKRTKASTKVIETQCLIKKTKQMKKFCAEPIVFPFSNIRIMTVCINRAEFKYPPRIFSDEMLILINTCWLCALSKSFQCFLAFGN</sequence>
<comment type="caution">
    <text evidence="1">The sequence shown here is derived from an EMBL/GenBank/DDBJ whole genome shotgun (WGS) entry which is preliminary data.</text>
</comment>
<keyword evidence="2" id="KW-1185">Reference proteome</keyword>